<dbReference type="Proteomes" id="UP000827092">
    <property type="component" value="Unassembled WGS sequence"/>
</dbReference>
<reference evidence="2 3" key="1">
    <citation type="journal article" date="2022" name="Nat. Ecol. Evol.">
        <title>A masculinizing supergene underlies an exaggerated male reproductive morph in a spider.</title>
        <authorList>
            <person name="Hendrickx F."/>
            <person name="De Corte Z."/>
            <person name="Sonet G."/>
            <person name="Van Belleghem S.M."/>
            <person name="Kostlbacher S."/>
            <person name="Vangestel C."/>
        </authorList>
    </citation>
    <scope>NUCLEOTIDE SEQUENCE [LARGE SCALE GENOMIC DNA]</scope>
    <source>
        <strain evidence="2">W744_W776</strain>
    </source>
</reference>
<dbReference type="EMBL" id="JAFNEN010000114">
    <property type="protein sequence ID" value="KAG8193823.1"/>
    <property type="molecule type" value="Genomic_DNA"/>
</dbReference>
<sequence length="120" mass="13607">MALSTASSEHHFLILGFNKQKKSFYPLFSGKTYRVTAIDRSYSMPSSTLEEKIQWGNKLYRRPKETSETPVWNSETNSRRTDRGGCGEAGEEEKVRYACAEQVRKSIIGQHAANSGEEKL</sequence>
<name>A0AAV6VCT7_9ARAC</name>
<feature type="region of interest" description="Disordered" evidence="1">
    <location>
        <begin position="64"/>
        <end position="92"/>
    </location>
</feature>
<dbReference type="AlphaFoldDB" id="A0AAV6VCT7"/>
<keyword evidence="3" id="KW-1185">Reference proteome</keyword>
<evidence type="ECO:0000313" key="3">
    <source>
        <dbReference type="Proteomes" id="UP000827092"/>
    </source>
</evidence>
<comment type="caution">
    <text evidence="2">The sequence shown here is derived from an EMBL/GenBank/DDBJ whole genome shotgun (WGS) entry which is preliminary data.</text>
</comment>
<protein>
    <submittedName>
        <fullName evidence="2">Uncharacterized protein</fullName>
    </submittedName>
</protein>
<gene>
    <name evidence="2" type="ORF">JTE90_029557</name>
</gene>
<evidence type="ECO:0000313" key="2">
    <source>
        <dbReference type="EMBL" id="KAG8193823.1"/>
    </source>
</evidence>
<proteinExistence type="predicted"/>
<accession>A0AAV6VCT7</accession>
<evidence type="ECO:0000256" key="1">
    <source>
        <dbReference type="SAM" id="MobiDB-lite"/>
    </source>
</evidence>
<organism evidence="2 3">
    <name type="scientific">Oedothorax gibbosus</name>
    <dbReference type="NCBI Taxonomy" id="931172"/>
    <lineage>
        <taxon>Eukaryota</taxon>
        <taxon>Metazoa</taxon>
        <taxon>Ecdysozoa</taxon>
        <taxon>Arthropoda</taxon>
        <taxon>Chelicerata</taxon>
        <taxon>Arachnida</taxon>
        <taxon>Araneae</taxon>
        <taxon>Araneomorphae</taxon>
        <taxon>Entelegynae</taxon>
        <taxon>Araneoidea</taxon>
        <taxon>Linyphiidae</taxon>
        <taxon>Erigoninae</taxon>
        <taxon>Oedothorax</taxon>
    </lineage>
</organism>